<sequence length="401" mass="42780">MRRSDLRRLEAALARVTGEAVAEHDVADADHVVAALEAATGRLVERSERTEEVASRLAAALHMLVVGVVICNEHGEEVYRNLAAGTSGTRLNDVLAERAVIELLEAAREGRCAERSLELYAPVRRNLLIRAYPISSLGRPLGAVAVVEDVSERRRLDAIRRDFVANVSHELKTPVGALSLLAETLDGEEDPEVVARLSTRVAAEADRLGRIIDDLLDLSRIEANDRPVLQPVPVHQIVQDAVEPVLPAAVTRNIAVQVEPVPPHLTVNGDRRDLVSAVANLVDNAVKYSEPGSPVRVRVAATPEAVSIDVIDRGIGIPSRDRERIFERFYRVDRARSRLTGGTGLGLSIVRHVAANHGGEVRVASEEGEGSTFTLLLPAGAGANGSGAGGTGRQGGNGADG</sequence>
<reference evidence="10 11" key="1">
    <citation type="submission" date="2019-11" db="EMBL/GenBank/DDBJ databases">
        <title>Acidiferrimicrobium australis gen. nov., sp. nov., an acidophilic and obligately heterotrophic, member of the Actinobacteria that catalyses dissimilatory oxido- reduction of iron isolated from metal-rich acidic water in Chile.</title>
        <authorList>
            <person name="Gonzalez D."/>
            <person name="Huber K."/>
            <person name="Hedrich S."/>
            <person name="Rojas-Villalobos C."/>
            <person name="Quatrini R."/>
            <person name="Dinamarca M.A."/>
            <person name="Schwarz A."/>
            <person name="Canales C."/>
            <person name="Nancucheo I."/>
        </authorList>
    </citation>
    <scope>NUCLEOTIDE SEQUENCE [LARGE SCALE GENOMIC DNA]</scope>
    <source>
        <strain evidence="10 11">USS-CCA1</strain>
    </source>
</reference>
<dbReference type="PRINTS" id="PR00344">
    <property type="entry name" value="BCTRLSENSOR"/>
</dbReference>
<name>A0ABW9QW91_9ACTN</name>
<evidence type="ECO:0000313" key="10">
    <source>
        <dbReference type="EMBL" id="MST34120.1"/>
    </source>
</evidence>
<dbReference type="PANTHER" id="PTHR45453">
    <property type="entry name" value="PHOSPHATE REGULON SENSOR PROTEIN PHOR"/>
    <property type="match status" value="1"/>
</dbReference>
<keyword evidence="6 10" id="KW-0418">Kinase</keyword>
<evidence type="ECO:0000256" key="5">
    <source>
        <dbReference type="ARBA" id="ARBA00022679"/>
    </source>
</evidence>
<evidence type="ECO:0000313" key="11">
    <source>
        <dbReference type="Proteomes" id="UP000437736"/>
    </source>
</evidence>
<evidence type="ECO:0000256" key="4">
    <source>
        <dbReference type="ARBA" id="ARBA00022553"/>
    </source>
</evidence>
<dbReference type="CDD" id="cd00075">
    <property type="entry name" value="HATPase"/>
    <property type="match status" value="1"/>
</dbReference>
<evidence type="ECO:0000259" key="9">
    <source>
        <dbReference type="PROSITE" id="PS50109"/>
    </source>
</evidence>
<dbReference type="InterPro" id="IPR004358">
    <property type="entry name" value="Sig_transdc_His_kin-like_C"/>
</dbReference>
<dbReference type="EC" id="2.7.13.3" evidence="3"/>
<protein>
    <recommendedName>
        <fullName evidence="8">Sensor-like histidine kinase SenX3</fullName>
        <ecNumber evidence="3">2.7.13.3</ecNumber>
    </recommendedName>
</protein>
<keyword evidence="11" id="KW-1185">Reference proteome</keyword>
<evidence type="ECO:0000256" key="2">
    <source>
        <dbReference type="ARBA" id="ARBA00004236"/>
    </source>
</evidence>
<dbReference type="SUPFAM" id="SSF55874">
    <property type="entry name" value="ATPase domain of HSP90 chaperone/DNA topoisomerase II/histidine kinase"/>
    <property type="match status" value="1"/>
</dbReference>
<dbReference type="Gene3D" id="1.10.287.130">
    <property type="match status" value="1"/>
</dbReference>
<dbReference type="CDD" id="cd00082">
    <property type="entry name" value="HisKA"/>
    <property type="match status" value="1"/>
</dbReference>
<evidence type="ECO:0000256" key="7">
    <source>
        <dbReference type="ARBA" id="ARBA00023012"/>
    </source>
</evidence>
<dbReference type="SMART" id="SM00387">
    <property type="entry name" value="HATPase_c"/>
    <property type="match status" value="1"/>
</dbReference>
<evidence type="ECO:0000256" key="3">
    <source>
        <dbReference type="ARBA" id="ARBA00012438"/>
    </source>
</evidence>
<dbReference type="PROSITE" id="PS50109">
    <property type="entry name" value="HIS_KIN"/>
    <property type="match status" value="1"/>
</dbReference>
<dbReference type="InterPro" id="IPR036890">
    <property type="entry name" value="HATPase_C_sf"/>
</dbReference>
<comment type="catalytic activity">
    <reaction evidence="1">
        <text>ATP + protein L-histidine = ADP + protein N-phospho-L-histidine.</text>
        <dbReference type="EC" id="2.7.13.3"/>
    </reaction>
</comment>
<comment type="subcellular location">
    <subcellularLocation>
        <location evidence="2">Cell membrane</location>
    </subcellularLocation>
</comment>
<evidence type="ECO:0000256" key="1">
    <source>
        <dbReference type="ARBA" id="ARBA00000085"/>
    </source>
</evidence>
<proteinExistence type="predicted"/>
<dbReference type="Pfam" id="PF02518">
    <property type="entry name" value="HATPase_c"/>
    <property type="match status" value="1"/>
</dbReference>
<keyword evidence="7" id="KW-0902">Two-component regulatory system</keyword>
<dbReference type="Gene3D" id="3.30.565.10">
    <property type="entry name" value="Histidine kinase-like ATPase, C-terminal domain"/>
    <property type="match status" value="1"/>
</dbReference>
<dbReference type="Pfam" id="PF00512">
    <property type="entry name" value="HisKA"/>
    <property type="match status" value="1"/>
</dbReference>
<accession>A0ABW9QW91</accession>
<dbReference type="InterPro" id="IPR003661">
    <property type="entry name" value="HisK_dim/P_dom"/>
</dbReference>
<dbReference type="InterPro" id="IPR036097">
    <property type="entry name" value="HisK_dim/P_sf"/>
</dbReference>
<keyword evidence="5" id="KW-0808">Transferase</keyword>
<organism evidence="10 11">
    <name type="scientific">Acidiferrimicrobium australe</name>
    <dbReference type="NCBI Taxonomy" id="2664430"/>
    <lineage>
        <taxon>Bacteria</taxon>
        <taxon>Bacillati</taxon>
        <taxon>Actinomycetota</taxon>
        <taxon>Acidimicrobiia</taxon>
        <taxon>Acidimicrobiales</taxon>
        <taxon>Acidimicrobiaceae</taxon>
        <taxon>Acidiferrimicrobium</taxon>
    </lineage>
</organism>
<comment type="caution">
    <text evidence="10">The sequence shown here is derived from an EMBL/GenBank/DDBJ whole genome shotgun (WGS) entry which is preliminary data.</text>
</comment>
<evidence type="ECO:0000256" key="6">
    <source>
        <dbReference type="ARBA" id="ARBA00022777"/>
    </source>
</evidence>
<gene>
    <name evidence="10" type="ORF">GHK86_15495</name>
</gene>
<dbReference type="InterPro" id="IPR005467">
    <property type="entry name" value="His_kinase_dom"/>
</dbReference>
<dbReference type="SMART" id="SM00388">
    <property type="entry name" value="HisKA"/>
    <property type="match status" value="1"/>
</dbReference>
<dbReference type="EMBL" id="WJHE01000858">
    <property type="protein sequence ID" value="MST34120.1"/>
    <property type="molecule type" value="Genomic_DNA"/>
</dbReference>
<evidence type="ECO:0000256" key="8">
    <source>
        <dbReference type="ARBA" id="ARBA00039401"/>
    </source>
</evidence>
<dbReference type="SUPFAM" id="SSF47384">
    <property type="entry name" value="Homodimeric domain of signal transducing histidine kinase"/>
    <property type="match status" value="1"/>
</dbReference>
<dbReference type="Proteomes" id="UP000437736">
    <property type="component" value="Unassembled WGS sequence"/>
</dbReference>
<dbReference type="InterPro" id="IPR003594">
    <property type="entry name" value="HATPase_dom"/>
</dbReference>
<dbReference type="PANTHER" id="PTHR45453:SF1">
    <property type="entry name" value="PHOSPHATE REGULON SENSOR PROTEIN PHOR"/>
    <property type="match status" value="1"/>
</dbReference>
<dbReference type="GO" id="GO:0016301">
    <property type="term" value="F:kinase activity"/>
    <property type="evidence" value="ECO:0007669"/>
    <property type="project" value="UniProtKB-KW"/>
</dbReference>
<dbReference type="InterPro" id="IPR050351">
    <property type="entry name" value="BphY/WalK/GraS-like"/>
</dbReference>
<keyword evidence="4" id="KW-0597">Phosphoprotein</keyword>
<feature type="domain" description="Histidine kinase" evidence="9">
    <location>
        <begin position="166"/>
        <end position="381"/>
    </location>
</feature>